<dbReference type="Proteomes" id="UP000799778">
    <property type="component" value="Unassembled WGS sequence"/>
</dbReference>
<reference evidence="2" key="1">
    <citation type="journal article" date="2020" name="Stud. Mycol.">
        <title>101 Dothideomycetes genomes: a test case for predicting lifestyles and emergence of pathogens.</title>
        <authorList>
            <person name="Haridas S."/>
            <person name="Albert R."/>
            <person name="Binder M."/>
            <person name="Bloem J."/>
            <person name="Labutti K."/>
            <person name="Salamov A."/>
            <person name="Andreopoulos B."/>
            <person name="Baker S."/>
            <person name="Barry K."/>
            <person name="Bills G."/>
            <person name="Bluhm B."/>
            <person name="Cannon C."/>
            <person name="Castanera R."/>
            <person name="Culley D."/>
            <person name="Daum C."/>
            <person name="Ezra D."/>
            <person name="Gonzalez J."/>
            <person name="Henrissat B."/>
            <person name="Kuo A."/>
            <person name="Liang C."/>
            <person name="Lipzen A."/>
            <person name="Lutzoni F."/>
            <person name="Magnuson J."/>
            <person name="Mondo S."/>
            <person name="Nolan M."/>
            <person name="Ohm R."/>
            <person name="Pangilinan J."/>
            <person name="Park H.-J."/>
            <person name="Ramirez L."/>
            <person name="Alfaro M."/>
            <person name="Sun H."/>
            <person name="Tritt A."/>
            <person name="Yoshinaga Y."/>
            <person name="Zwiers L.-H."/>
            <person name="Turgeon B."/>
            <person name="Goodwin S."/>
            <person name="Spatafora J."/>
            <person name="Crous P."/>
            <person name="Grigoriev I."/>
        </authorList>
    </citation>
    <scope>NUCLEOTIDE SEQUENCE</scope>
    <source>
        <strain evidence="2">CBS 175.79</strain>
    </source>
</reference>
<dbReference type="AlphaFoldDB" id="A0A6A5XI37"/>
<keyword evidence="3" id="KW-1185">Reference proteome</keyword>
<dbReference type="EMBL" id="ML978072">
    <property type="protein sequence ID" value="KAF2012925.1"/>
    <property type="molecule type" value="Genomic_DNA"/>
</dbReference>
<evidence type="ECO:0000313" key="2">
    <source>
        <dbReference type="EMBL" id="KAF2012925.1"/>
    </source>
</evidence>
<organism evidence="2 3">
    <name type="scientific">Aaosphaeria arxii CBS 175.79</name>
    <dbReference type="NCBI Taxonomy" id="1450172"/>
    <lineage>
        <taxon>Eukaryota</taxon>
        <taxon>Fungi</taxon>
        <taxon>Dikarya</taxon>
        <taxon>Ascomycota</taxon>
        <taxon>Pezizomycotina</taxon>
        <taxon>Dothideomycetes</taxon>
        <taxon>Pleosporomycetidae</taxon>
        <taxon>Pleosporales</taxon>
        <taxon>Pleosporales incertae sedis</taxon>
        <taxon>Aaosphaeria</taxon>
    </lineage>
</organism>
<protein>
    <submittedName>
        <fullName evidence="2">Uncharacterized protein</fullName>
    </submittedName>
</protein>
<feature type="transmembrane region" description="Helical" evidence="1">
    <location>
        <begin position="20"/>
        <end position="39"/>
    </location>
</feature>
<dbReference type="GeneID" id="54286152"/>
<proteinExistence type="predicted"/>
<evidence type="ECO:0000256" key="1">
    <source>
        <dbReference type="SAM" id="Phobius"/>
    </source>
</evidence>
<keyword evidence="1" id="KW-0812">Transmembrane</keyword>
<keyword evidence="1" id="KW-0472">Membrane</keyword>
<name>A0A6A5XI37_9PLEO</name>
<gene>
    <name evidence="2" type="ORF">BU24DRAFT_425527</name>
</gene>
<evidence type="ECO:0000313" key="3">
    <source>
        <dbReference type="Proteomes" id="UP000799778"/>
    </source>
</evidence>
<dbReference type="RefSeq" id="XP_033381264.1">
    <property type="nucleotide sequence ID" value="XM_033528755.1"/>
</dbReference>
<keyword evidence="1" id="KW-1133">Transmembrane helix</keyword>
<accession>A0A6A5XI37</accession>
<sequence>MVAVSSFSSGVAVYVRLWSLPAQCTCLVPPLIAAIMLAITHQHRRPHGAICNASVADPPCSLPYSRYEDSVPAKLCSGERLTCHVKFGSAS</sequence>